<evidence type="ECO:0000313" key="2">
    <source>
        <dbReference type="Proteomes" id="UP000824533"/>
    </source>
</evidence>
<evidence type="ECO:0000313" key="1">
    <source>
        <dbReference type="EMBL" id="KAJ0170626.1"/>
    </source>
</evidence>
<protein>
    <submittedName>
        <fullName evidence="1">Uncharacterized protein</fullName>
    </submittedName>
</protein>
<name>A0ACC1CGC8_9NEOP</name>
<organism evidence="1 2">
    <name type="scientific">Dendrolimus kikuchii</name>
    <dbReference type="NCBI Taxonomy" id="765133"/>
    <lineage>
        <taxon>Eukaryota</taxon>
        <taxon>Metazoa</taxon>
        <taxon>Ecdysozoa</taxon>
        <taxon>Arthropoda</taxon>
        <taxon>Hexapoda</taxon>
        <taxon>Insecta</taxon>
        <taxon>Pterygota</taxon>
        <taxon>Neoptera</taxon>
        <taxon>Endopterygota</taxon>
        <taxon>Lepidoptera</taxon>
        <taxon>Glossata</taxon>
        <taxon>Ditrysia</taxon>
        <taxon>Bombycoidea</taxon>
        <taxon>Lasiocampidae</taxon>
        <taxon>Dendrolimus</taxon>
    </lineage>
</organism>
<dbReference type="EMBL" id="CM034413">
    <property type="protein sequence ID" value="KAJ0170626.1"/>
    <property type="molecule type" value="Genomic_DNA"/>
</dbReference>
<dbReference type="Proteomes" id="UP000824533">
    <property type="component" value="Linkage Group LG27"/>
</dbReference>
<reference evidence="1 2" key="1">
    <citation type="journal article" date="2021" name="Front. Genet.">
        <title>Chromosome-Level Genome Assembly Reveals Significant Gene Expansion in the Toll and IMD Signaling Pathways of Dendrolimus kikuchii.</title>
        <authorList>
            <person name="Zhou J."/>
            <person name="Wu P."/>
            <person name="Xiong Z."/>
            <person name="Liu N."/>
            <person name="Zhao N."/>
            <person name="Ji M."/>
            <person name="Qiu Y."/>
            <person name="Yang B."/>
        </authorList>
    </citation>
    <scope>NUCLEOTIDE SEQUENCE [LARGE SCALE GENOMIC DNA]</scope>
    <source>
        <strain evidence="1">Ann1</strain>
    </source>
</reference>
<keyword evidence="2" id="KW-1185">Reference proteome</keyword>
<accession>A0ACC1CGC8</accession>
<sequence>MPKSLTVLTKEMGAVVLNGFHVVGGKSPANLSPLLTGKAASELPDIDQFYFADHLDPAMFIFDGMKQDGYRTAFYKDMPWRGTFLNYHKGFSHQPADHYLCPFLMKHYVDSLKSNGNIFCIGDLPHYNVMLNLTKQLFELNGKKFSLTYITDISHEKFGIVSSIDDDVANYLRWFLYTRKLDNTVIIVMSDHGMRFGPQRATELGRIEERLPFLSIVLPKTVQTLRPAALLNLKSNVNVLTTTYDVYDTILDIVELDTYRSNCTVSGAKILRGMSLLEPIPKNRSCYEADIAPYWCVCNEWKAVSRNETIYRKVVSQLVEHVNGVIKQFPTLCSKRDLLHVEWVKRSNPKHMTYLSKHFNVTNKIKPLKQYREPYFDYYQVKIVMGPKPAVYEGAVTYSVETDSLTINENDVTRVNM</sequence>
<comment type="caution">
    <text evidence="1">The sequence shown here is derived from an EMBL/GenBank/DDBJ whole genome shotgun (WGS) entry which is preliminary data.</text>
</comment>
<gene>
    <name evidence="1" type="ORF">K1T71_013997</name>
</gene>
<proteinExistence type="predicted"/>